<dbReference type="Gene3D" id="3.40.395.10">
    <property type="entry name" value="Adenoviral Proteinase, Chain A"/>
    <property type="match status" value="1"/>
</dbReference>
<reference evidence="2" key="2">
    <citation type="journal article" date="2017" name="Nat. Plants">
        <title>The Aegilops tauschii genome reveals multiple impacts of transposons.</title>
        <authorList>
            <person name="Zhao G."/>
            <person name="Zou C."/>
            <person name="Li K."/>
            <person name="Wang K."/>
            <person name="Li T."/>
            <person name="Gao L."/>
            <person name="Zhang X."/>
            <person name="Wang H."/>
            <person name="Yang Z."/>
            <person name="Liu X."/>
            <person name="Jiang W."/>
            <person name="Mao L."/>
            <person name="Kong X."/>
            <person name="Jiao Y."/>
            <person name="Jia J."/>
        </authorList>
    </citation>
    <scope>NUCLEOTIDE SEQUENCE [LARGE SCALE GENOMIC DNA]</scope>
    <source>
        <strain evidence="2">cv. AL8/78</strain>
    </source>
</reference>
<reference evidence="1" key="4">
    <citation type="submission" date="2019-03" db="UniProtKB">
        <authorList>
            <consortium name="EnsemblPlants"/>
        </authorList>
    </citation>
    <scope>IDENTIFICATION</scope>
</reference>
<dbReference type="EnsemblPlants" id="AET1Gv20308100.5">
    <property type="protein sequence ID" value="AET1Gv20308100.5"/>
    <property type="gene ID" value="AET1Gv20308100"/>
</dbReference>
<dbReference type="InterPro" id="IPR038765">
    <property type="entry name" value="Papain-like_cys_pep_sf"/>
</dbReference>
<dbReference type="EnsemblPlants" id="AET1Gv20308100.17">
    <property type="protein sequence ID" value="AET1Gv20308100.17"/>
    <property type="gene ID" value="AET1Gv20308100"/>
</dbReference>
<reference evidence="1" key="5">
    <citation type="journal article" date="2021" name="G3 (Bethesda)">
        <title>Aegilops tauschii genome assembly Aet v5.0 features greater sequence contiguity and improved annotation.</title>
        <authorList>
            <person name="Wang L."/>
            <person name="Zhu T."/>
            <person name="Rodriguez J.C."/>
            <person name="Deal K.R."/>
            <person name="Dubcovsky J."/>
            <person name="McGuire P.E."/>
            <person name="Lux T."/>
            <person name="Spannagl M."/>
            <person name="Mayer K.F.X."/>
            <person name="Baldrich P."/>
            <person name="Meyers B.C."/>
            <person name="Huo N."/>
            <person name="Gu Y.Q."/>
            <person name="Zhou H."/>
            <person name="Devos K.M."/>
            <person name="Bennetzen J.L."/>
            <person name="Unver T."/>
            <person name="Budak H."/>
            <person name="Gulick P.J."/>
            <person name="Galiba G."/>
            <person name="Kalapos B."/>
            <person name="Nelson D.R."/>
            <person name="Li P."/>
            <person name="You F.M."/>
            <person name="Luo M.C."/>
            <person name="Dvorak J."/>
        </authorList>
    </citation>
    <scope>NUCLEOTIDE SEQUENCE [LARGE SCALE GENOMIC DNA]</scope>
    <source>
        <strain evidence="1">cv. AL8/78</strain>
    </source>
</reference>
<evidence type="ECO:0000313" key="1">
    <source>
        <dbReference type="EnsemblPlants" id="AET1Gv20308100.31"/>
    </source>
</evidence>
<dbReference type="Gramene" id="AET1Gv20308100.34">
    <property type="protein sequence ID" value="AET1Gv20308100.34"/>
    <property type="gene ID" value="AET1Gv20308100"/>
</dbReference>
<dbReference type="AlphaFoldDB" id="A0A452Y691"/>
<dbReference type="EnsemblPlants" id="AET1Gv20308100.34">
    <property type="protein sequence ID" value="AET1Gv20308100.34"/>
    <property type="gene ID" value="AET1Gv20308100"/>
</dbReference>
<dbReference type="EnsemblPlants" id="AET1Gv20308100.39">
    <property type="protein sequence ID" value="AET1Gv20308100.39"/>
    <property type="gene ID" value="AET1Gv20308100"/>
</dbReference>
<dbReference type="SUPFAM" id="SSF54001">
    <property type="entry name" value="Cysteine proteinases"/>
    <property type="match status" value="1"/>
</dbReference>
<sequence>MKVNVCFFPSVHHEHWILFIVDIVARKFIFLDSVYYGESPFHMEVKDLMINNFIKTWEESRLRRMGFRNFGIEYPNMPKQIGRCLRDFCAQVDANFCFAESSPAPIQDEGRGRCKGQTCC</sequence>
<name>A0A452Y691_AEGTS</name>
<reference evidence="2" key="1">
    <citation type="journal article" date="2014" name="Science">
        <title>Ancient hybridizations among the ancestral genomes of bread wheat.</title>
        <authorList>
            <consortium name="International Wheat Genome Sequencing Consortium,"/>
            <person name="Marcussen T."/>
            <person name="Sandve S.R."/>
            <person name="Heier L."/>
            <person name="Spannagl M."/>
            <person name="Pfeifer M."/>
            <person name="Jakobsen K.S."/>
            <person name="Wulff B.B."/>
            <person name="Steuernagel B."/>
            <person name="Mayer K.F."/>
            <person name="Olsen O.A."/>
        </authorList>
    </citation>
    <scope>NUCLEOTIDE SEQUENCE [LARGE SCALE GENOMIC DNA]</scope>
    <source>
        <strain evidence="2">cv. AL8/78</strain>
    </source>
</reference>
<organism evidence="1 2">
    <name type="scientific">Aegilops tauschii subsp. strangulata</name>
    <name type="common">Goatgrass</name>
    <dbReference type="NCBI Taxonomy" id="200361"/>
    <lineage>
        <taxon>Eukaryota</taxon>
        <taxon>Viridiplantae</taxon>
        <taxon>Streptophyta</taxon>
        <taxon>Embryophyta</taxon>
        <taxon>Tracheophyta</taxon>
        <taxon>Spermatophyta</taxon>
        <taxon>Magnoliopsida</taxon>
        <taxon>Liliopsida</taxon>
        <taxon>Poales</taxon>
        <taxon>Poaceae</taxon>
        <taxon>BOP clade</taxon>
        <taxon>Pooideae</taxon>
        <taxon>Triticodae</taxon>
        <taxon>Triticeae</taxon>
        <taxon>Triticinae</taxon>
        <taxon>Aegilops</taxon>
    </lineage>
</organism>
<proteinExistence type="predicted"/>
<dbReference type="Gramene" id="AET1Gv20308100.5">
    <property type="protein sequence ID" value="AET1Gv20308100.5"/>
    <property type="gene ID" value="AET1Gv20308100"/>
</dbReference>
<evidence type="ECO:0008006" key="3">
    <source>
        <dbReference type="Google" id="ProtNLM"/>
    </source>
</evidence>
<dbReference type="Gramene" id="AET1Gv20308100.31">
    <property type="protein sequence ID" value="AET1Gv20308100.31"/>
    <property type="gene ID" value="AET1Gv20308100"/>
</dbReference>
<dbReference type="EnsemblPlants" id="AET1Gv20308100.31">
    <property type="protein sequence ID" value="AET1Gv20308100.31"/>
    <property type="gene ID" value="AET1Gv20308100"/>
</dbReference>
<keyword evidence="2" id="KW-1185">Reference proteome</keyword>
<protein>
    <recommendedName>
        <fullName evidence="3">Ubiquitin-like protease family profile domain-containing protein</fullName>
    </recommendedName>
</protein>
<dbReference type="Gramene" id="AET1Gv20308100.2">
    <property type="protein sequence ID" value="AET1Gv20308100.2"/>
    <property type="gene ID" value="AET1Gv20308100"/>
</dbReference>
<reference evidence="1" key="3">
    <citation type="journal article" date="2017" name="Nature">
        <title>Genome sequence of the progenitor of the wheat D genome Aegilops tauschii.</title>
        <authorList>
            <person name="Luo M.C."/>
            <person name="Gu Y.Q."/>
            <person name="Puiu D."/>
            <person name="Wang H."/>
            <person name="Twardziok S.O."/>
            <person name="Deal K.R."/>
            <person name="Huo N."/>
            <person name="Zhu T."/>
            <person name="Wang L."/>
            <person name="Wang Y."/>
            <person name="McGuire P.E."/>
            <person name="Liu S."/>
            <person name="Long H."/>
            <person name="Ramasamy R.K."/>
            <person name="Rodriguez J.C."/>
            <person name="Van S.L."/>
            <person name="Yuan L."/>
            <person name="Wang Z."/>
            <person name="Xia Z."/>
            <person name="Xiao L."/>
            <person name="Anderson O.D."/>
            <person name="Ouyang S."/>
            <person name="Liang Y."/>
            <person name="Zimin A.V."/>
            <person name="Pertea G."/>
            <person name="Qi P."/>
            <person name="Bennetzen J.L."/>
            <person name="Dai X."/>
            <person name="Dawson M.W."/>
            <person name="Muller H.G."/>
            <person name="Kugler K."/>
            <person name="Rivarola-Duarte L."/>
            <person name="Spannagl M."/>
            <person name="Mayer K.F.X."/>
            <person name="Lu F.H."/>
            <person name="Bevan M.W."/>
            <person name="Leroy P."/>
            <person name="Li P."/>
            <person name="You F.M."/>
            <person name="Sun Q."/>
            <person name="Liu Z."/>
            <person name="Lyons E."/>
            <person name="Wicker T."/>
            <person name="Salzberg S.L."/>
            <person name="Devos K.M."/>
            <person name="Dvorak J."/>
        </authorList>
    </citation>
    <scope>NUCLEOTIDE SEQUENCE [LARGE SCALE GENOMIC DNA]</scope>
    <source>
        <strain evidence="1">cv. AL8/78</strain>
    </source>
</reference>
<dbReference type="Gramene" id="AET1Gv20308100.17">
    <property type="protein sequence ID" value="AET1Gv20308100.17"/>
    <property type="gene ID" value="AET1Gv20308100"/>
</dbReference>
<dbReference type="Proteomes" id="UP000015105">
    <property type="component" value="Chromosome 1D"/>
</dbReference>
<dbReference type="Gramene" id="AET1Gv20308100.39">
    <property type="protein sequence ID" value="AET1Gv20308100.39"/>
    <property type="gene ID" value="AET1Gv20308100"/>
</dbReference>
<dbReference type="EnsemblPlants" id="AET1Gv20308100.2">
    <property type="protein sequence ID" value="AET1Gv20308100.2"/>
    <property type="gene ID" value="AET1Gv20308100"/>
</dbReference>
<accession>A0A452Y691</accession>
<evidence type="ECO:0000313" key="2">
    <source>
        <dbReference type="Proteomes" id="UP000015105"/>
    </source>
</evidence>